<dbReference type="OrthoDB" id="9979538at2759"/>
<dbReference type="EMBL" id="BGZK01000055">
    <property type="protein sequence ID" value="GBP13182.1"/>
    <property type="molecule type" value="Genomic_DNA"/>
</dbReference>
<gene>
    <name evidence="1" type="ORF">EVAR_93137_1</name>
</gene>
<organism evidence="1 2">
    <name type="scientific">Eumeta variegata</name>
    <name type="common">Bagworm moth</name>
    <name type="synonym">Eumeta japonica</name>
    <dbReference type="NCBI Taxonomy" id="151549"/>
    <lineage>
        <taxon>Eukaryota</taxon>
        <taxon>Metazoa</taxon>
        <taxon>Ecdysozoa</taxon>
        <taxon>Arthropoda</taxon>
        <taxon>Hexapoda</taxon>
        <taxon>Insecta</taxon>
        <taxon>Pterygota</taxon>
        <taxon>Neoptera</taxon>
        <taxon>Endopterygota</taxon>
        <taxon>Lepidoptera</taxon>
        <taxon>Glossata</taxon>
        <taxon>Ditrysia</taxon>
        <taxon>Tineoidea</taxon>
        <taxon>Psychidae</taxon>
        <taxon>Oiketicinae</taxon>
        <taxon>Eumeta</taxon>
    </lineage>
</organism>
<proteinExistence type="predicted"/>
<reference evidence="1 2" key="1">
    <citation type="journal article" date="2019" name="Commun. Biol.">
        <title>The bagworm genome reveals a unique fibroin gene that provides high tensile strength.</title>
        <authorList>
            <person name="Kono N."/>
            <person name="Nakamura H."/>
            <person name="Ohtoshi R."/>
            <person name="Tomita M."/>
            <person name="Numata K."/>
            <person name="Arakawa K."/>
        </authorList>
    </citation>
    <scope>NUCLEOTIDE SEQUENCE [LARGE SCALE GENOMIC DNA]</scope>
</reference>
<evidence type="ECO:0000313" key="1">
    <source>
        <dbReference type="EMBL" id="GBP13182.1"/>
    </source>
</evidence>
<dbReference type="AlphaFoldDB" id="A0A4C1TFD2"/>
<comment type="caution">
    <text evidence="1">The sequence shown here is derived from an EMBL/GenBank/DDBJ whole genome shotgun (WGS) entry which is preliminary data.</text>
</comment>
<protein>
    <submittedName>
        <fullName evidence="1">Uncharacterized protein</fullName>
    </submittedName>
</protein>
<evidence type="ECO:0000313" key="2">
    <source>
        <dbReference type="Proteomes" id="UP000299102"/>
    </source>
</evidence>
<dbReference type="Proteomes" id="UP000299102">
    <property type="component" value="Unassembled WGS sequence"/>
</dbReference>
<keyword evidence="2" id="KW-1185">Reference proteome</keyword>
<name>A0A4C1TFD2_EUMVA</name>
<accession>A0A4C1TFD2</accession>
<sequence length="136" mass="15601">MIRPRVRGVNFENIAIYAGRPRTSRTEESIDVVQNSVRENPTQSIRKCSRTLNMPRSALQRILKKDKKFHLYQNSASIPGSGFNRMAQLPIPLTRLCPLSVNFSLTKLYLEEETSLASTKSRSEFNELFLMELPLD</sequence>